<dbReference type="PANTHER" id="PTHR47784">
    <property type="entry name" value="STEROL UPTAKE CONTROL PROTEIN 2"/>
    <property type="match status" value="1"/>
</dbReference>
<proteinExistence type="predicted"/>
<dbReference type="InterPro" id="IPR036864">
    <property type="entry name" value="Zn2-C6_fun-type_DNA-bd_sf"/>
</dbReference>
<dbReference type="PANTHER" id="PTHR47784:SF5">
    <property type="entry name" value="STEROL UPTAKE CONTROL PROTEIN 2"/>
    <property type="match status" value="1"/>
</dbReference>
<keyword evidence="3" id="KW-1185">Reference proteome</keyword>
<protein>
    <recommendedName>
        <fullName evidence="1">Zn(2)-C6 fungal-type domain-containing protein</fullName>
    </recommendedName>
</protein>
<dbReference type="EMBL" id="OZ004256">
    <property type="protein sequence ID" value="CAK7904087.1"/>
    <property type="molecule type" value="Genomic_DNA"/>
</dbReference>
<gene>
    <name evidence="2" type="ORF">CAAN4_D07712</name>
</gene>
<dbReference type="Proteomes" id="UP001497600">
    <property type="component" value="Chromosome D"/>
</dbReference>
<dbReference type="InterPro" id="IPR053157">
    <property type="entry name" value="Sterol_Uptake_Regulator"/>
</dbReference>
<evidence type="ECO:0000259" key="1">
    <source>
        <dbReference type="PROSITE" id="PS50048"/>
    </source>
</evidence>
<dbReference type="SMART" id="SM00066">
    <property type="entry name" value="GAL4"/>
    <property type="match status" value="1"/>
</dbReference>
<accession>A0ABP0EAU9</accession>
<organism evidence="2 3">
    <name type="scientific">[Candida] anglica</name>
    <dbReference type="NCBI Taxonomy" id="148631"/>
    <lineage>
        <taxon>Eukaryota</taxon>
        <taxon>Fungi</taxon>
        <taxon>Dikarya</taxon>
        <taxon>Ascomycota</taxon>
        <taxon>Saccharomycotina</taxon>
        <taxon>Pichiomycetes</taxon>
        <taxon>Debaryomycetaceae</taxon>
        <taxon>Kurtzmaniella</taxon>
    </lineage>
</organism>
<dbReference type="SUPFAM" id="SSF57701">
    <property type="entry name" value="Zn2/Cys6 DNA-binding domain"/>
    <property type="match status" value="1"/>
</dbReference>
<sequence>MSYKQERGSGNVTYTRRRRASKVNRCTSCRKLKIKCDEGLPKCEYCQHTNRECVYVPLDEKVVNNIPMSSSLVHASVSNMNSPISQLHISKFEYRLLHYFQEVYLRQHSGTQSPQLEHIWHVEVPKLWQHSDLVRQSIFSLSAMILWNVCDLELMFRADYGYYDGRAHYNGIGRSDFNSVAIGRDLIEEGDEFLSLGRQTHDEIKLLLFEKSTEYFTKCLSRTYDTMDRVRRQDLAVTSMFQAAEIVISGVLLFSFLALEPHGLVPLVSFNPEVTDLLSMCKGMKISMGQSFPLLYVSPYSGLFHDSEYLNPPTITDEDVYPLVECLKLALEEYIRCNNLMETSQMTISYREAIRVFEIVIHLSVKGKYALPIFRYIFLIDIEIYDYIRLNRDEFGLKLLFFYCCMGCMTKFRLFTDSNIWIEYVTWYKKHNFKTHGDWKYPEDKSLYGLVVEKRLEVKDDDFSVLQTFNPMTFEDFEEMALD</sequence>
<dbReference type="CDD" id="cd00067">
    <property type="entry name" value="GAL4"/>
    <property type="match status" value="1"/>
</dbReference>
<evidence type="ECO:0000313" key="2">
    <source>
        <dbReference type="EMBL" id="CAK7904087.1"/>
    </source>
</evidence>
<evidence type="ECO:0000313" key="3">
    <source>
        <dbReference type="Proteomes" id="UP001497600"/>
    </source>
</evidence>
<reference evidence="2 3" key="1">
    <citation type="submission" date="2024-01" db="EMBL/GenBank/DDBJ databases">
        <authorList>
            <consortium name="Genoscope - CEA"/>
            <person name="William W."/>
        </authorList>
    </citation>
    <scope>NUCLEOTIDE SEQUENCE [LARGE SCALE GENOMIC DNA]</scope>
    <source>
        <strain evidence="2 3">29B2s-10</strain>
    </source>
</reference>
<dbReference type="InterPro" id="IPR001138">
    <property type="entry name" value="Zn2Cys6_DnaBD"/>
</dbReference>
<dbReference type="PROSITE" id="PS50048">
    <property type="entry name" value="ZN2_CY6_FUNGAL_2"/>
    <property type="match status" value="1"/>
</dbReference>
<name>A0ABP0EAU9_9ASCO</name>
<dbReference type="Gene3D" id="4.10.240.10">
    <property type="entry name" value="Zn(2)-C6 fungal-type DNA-binding domain"/>
    <property type="match status" value="1"/>
</dbReference>
<dbReference type="Pfam" id="PF00172">
    <property type="entry name" value="Zn_clus"/>
    <property type="match status" value="1"/>
</dbReference>
<feature type="domain" description="Zn(2)-C6 fungal-type" evidence="1">
    <location>
        <begin position="25"/>
        <end position="55"/>
    </location>
</feature>